<dbReference type="SUPFAM" id="SSF55729">
    <property type="entry name" value="Acyl-CoA N-acyltransferases (Nat)"/>
    <property type="match status" value="1"/>
</dbReference>
<dbReference type="CDD" id="cd04301">
    <property type="entry name" value="NAT_SF"/>
    <property type="match status" value="1"/>
</dbReference>
<organism evidence="4 5">
    <name type="scientific">Paenibacillus ferrarius</name>
    <dbReference type="NCBI Taxonomy" id="1469647"/>
    <lineage>
        <taxon>Bacteria</taxon>
        <taxon>Bacillati</taxon>
        <taxon>Bacillota</taxon>
        <taxon>Bacilli</taxon>
        <taxon>Bacillales</taxon>
        <taxon>Paenibacillaceae</taxon>
        <taxon>Paenibacillus</taxon>
    </lineage>
</organism>
<gene>
    <name evidence="4" type="ORF">BC351_11895</name>
</gene>
<dbReference type="PANTHER" id="PTHR43420">
    <property type="entry name" value="ACETYLTRANSFERASE"/>
    <property type="match status" value="1"/>
</dbReference>
<dbReference type="GO" id="GO:0016747">
    <property type="term" value="F:acyltransferase activity, transferring groups other than amino-acyl groups"/>
    <property type="evidence" value="ECO:0007669"/>
    <property type="project" value="InterPro"/>
</dbReference>
<name>A0A1V4H7X3_9BACL</name>
<keyword evidence="2" id="KW-0012">Acyltransferase</keyword>
<accession>A0A1V4H7X3</accession>
<comment type="caution">
    <text evidence="4">The sequence shown here is derived from an EMBL/GenBank/DDBJ whole genome shotgun (WGS) entry which is preliminary data.</text>
</comment>
<dbReference type="Gene3D" id="3.40.630.30">
    <property type="match status" value="1"/>
</dbReference>
<evidence type="ECO:0000313" key="4">
    <source>
        <dbReference type="EMBL" id="OPH47199.1"/>
    </source>
</evidence>
<sequence>MYIYLYRNEDWSCSPLNKETDLCSTIEPIASNTWPAEASHHLEHWLVRASQGVTKRANSVLAIGEYPKDPQWLAKIEQFYLSQHLPAIFHVSGASPAGLDERLEAEGYSLDTPCLLMSASSHEVAERAYNKRIQQAHSAVTTVWTDKPDADWLAAFLELEQFPEERRAFYAGLFDRMPEAKGFVKLLQDGQILALGTALVEGEWAGFVNVVVHENHRGKGIGYLLMHALTEWSMEQGAQRQYLQVVASNQPAVSLYEKLGYQASSGYHYRVKYDL</sequence>
<dbReference type="PANTHER" id="PTHR43420:SF12">
    <property type="entry name" value="N-ACETYLTRANSFERASE DOMAIN-CONTAINING PROTEIN"/>
    <property type="match status" value="1"/>
</dbReference>
<keyword evidence="5" id="KW-1185">Reference proteome</keyword>
<dbReference type="AlphaFoldDB" id="A0A1V4H7X3"/>
<dbReference type="Proteomes" id="UP000190626">
    <property type="component" value="Unassembled WGS sequence"/>
</dbReference>
<dbReference type="InterPro" id="IPR000182">
    <property type="entry name" value="GNAT_dom"/>
</dbReference>
<proteinExistence type="predicted"/>
<dbReference type="PROSITE" id="PS51186">
    <property type="entry name" value="GNAT"/>
    <property type="match status" value="1"/>
</dbReference>
<dbReference type="InterPro" id="IPR050680">
    <property type="entry name" value="YpeA/RimI_acetyltransf"/>
</dbReference>
<dbReference type="STRING" id="1469647.BC351_11895"/>
<reference evidence="5" key="1">
    <citation type="submission" date="2016-07" db="EMBL/GenBank/DDBJ databases">
        <authorList>
            <person name="Florea S."/>
            <person name="Webb J.S."/>
            <person name="Jaromczyk J."/>
            <person name="Schardl C.L."/>
        </authorList>
    </citation>
    <scope>NUCLEOTIDE SEQUENCE [LARGE SCALE GENOMIC DNA]</scope>
    <source>
        <strain evidence="5">CY1</strain>
    </source>
</reference>
<dbReference type="InterPro" id="IPR056935">
    <property type="entry name" value="Rv0428c-like_C"/>
</dbReference>
<evidence type="ECO:0000259" key="3">
    <source>
        <dbReference type="PROSITE" id="PS51186"/>
    </source>
</evidence>
<protein>
    <recommendedName>
        <fullName evidence="3">N-acetyltransferase domain-containing protein</fullName>
    </recommendedName>
</protein>
<evidence type="ECO:0000313" key="5">
    <source>
        <dbReference type="Proteomes" id="UP000190626"/>
    </source>
</evidence>
<evidence type="ECO:0000256" key="2">
    <source>
        <dbReference type="ARBA" id="ARBA00023315"/>
    </source>
</evidence>
<dbReference type="Pfam" id="PF24553">
    <property type="entry name" value="Rv0428c_C"/>
    <property type="match status" value="1"/>
</dbReference>
<dbReference type="InterPro" id="IPR016181">
    <property type="entry name" value="Acyl_CoA_acyltransferase"/>
</dbReference>
<dbReference type="EMBL" id="MBTG01000066">
    <property type="protein sequence ID" value="OPH47199.1"/>
    <property type="molecule type" value="Genomic_DNA"/>
</dbReference>
<evidence type="ECO:0000256" key="1">
    <source>
        <dbReference type="ARBA" id="ARBA00022679"/>
    </source>
</evidence>
<feature type="domain" description="N-acetyltransferase" evidence="3">
    <location>
        <begin position="141"/>
        <end position="275"/>
    </location>
</feature>
<keyword evidence="1" id="KW-0808">Transferase</keyword>